<dbReference type="eggNOG" id="COG3077">
    <property type="taxonomic scope" value="Bacteria"/>
</dbReference>
<evidence type="ECO:0000313" key="2">
    <source>
        <dbReference type="Proteomes" id="UP000036923"/>
    </source>
</evidence>
<organism evidence="1 2">
    <name type="scientific">Pseudobacteroides cellulosolvens ATCC 35603 = DSM 2933</name>
    <dbReference type="NCBI Taxonomy" id="398512"/>
    <lineage>
        <taxon>Bacteria</taxon>
        <taxon>Bacillati</taxon>
        <taxon>Bacillota</taxon>
        <taxon>Clostridia</taxon>
        <taxon>Eubacteriales</taxon>
        <taxon>Oscillospiraceae</taxon>
        <taxon>Pseudobacteroides</taxon>
    </lineage>
</organism>
<name>A0A0L6JGD4_9FIRM</name>
<comment type="caution">
    <text evidence="1">The sequence shown here is derived from an EMBL/GenBank/DDBJ whole genome shotgun (WGS) entry which is preliminary data.</text>
</comment>
<gene>
    <name evidence="1" type="ORF">Bccel_0016</name>
</gene>
<evidence type="ECO:0000313" key="1">
    <source>
        <dbReference type="EMBL" id="KNY24759.1"/>
    </source>
</evidence>
<dbReference type="RefSeq" id="WP_242853090.1">
    <property type="nucleotide sequence ID" value="NZ_JQKC01000009.1"/>
</dbReference>
<keyword evidence="2" id="KW-1185">Reference proteome</keyword>
<protein>
    <submittedName>
        <fullName evidence="1">Uncharacterized protein</fullName>
    </submittedName>
</protein>
<sequence length="55" mass="6061">MALEIKLPATKPKDVSELTESELDAELEKGFTDLVKGNIKPASKVFSDIHKDYGI</sequence>
<dbReference type="Proteomes" id="UP000036923">
    <property type="component" value="Unassembled WGS sequence"/>
</dbReference>
<reference evidence="2" key="1">
    <citation type="submission" date="2015-07" db="EMBL/GenBank/DDBJ databases">
        <title>Near-Complete Genome Sequence of the Cellulolytic Bacterium Bacteroides (Pseudobacteroides) cellulosolvens ATCC 35603.</title>
        <authorList>
            <person name="Dassa B."/>
            <person name="Utturkar S.M."/>
            <person name="Klingeman D.M."/>
            <person name="Hurt R.A."/>
            <person name="Keller M."/>
            <person name="Xu J."/>
            <person name="Reddy Y.H.K."/>
            <person name="Borovok I."/>
            <person name="Grinberg I.R."/>
            <person name="Lamed R."/>
            <person name="Zhivin O."/>
            <person name="Bayer E.A."/>
            <person name="Brown S.D."/>
        </authorList>
    </citation>
    <scope>NUCLEOTIDE SEQUENCE [LARGE SCALE GENOMIC DNA]</scope>
    <source>
        <strain evidence="2">DSM 2933</strain>
    </source>
</reference>
<dbReference type="EMBL" id="LGTC01000001">
    <property type="protein sequence ID" value="KNY24759.1"/>
    <property type="molecule type" value="Genomic_DNA"/>
</dbReference>
<dbReference type="STRING" id="398512.Bccel_0016"/>
<accession>A0A0L6JGD4</accession>
<dbReference type="AlphaFoldDB" id="A0A0L6JGD4"/>
<proteinExistence type="predicted"/>